<proteinExistence type="predicted"/>
<feature type="compositionally biased region" description="Basic and acidic residues" evidence="1">
    <location>
        <begin position="84"/>
        <end position="93"/>
    </location>
</feature>
<feature type="region of interest" description="Disordered" evidence="1">
    <location>
        <begin position="72"/>
        <end position="122"/>
    </location>
</feature>
<dbReference type="EMBL" id="BJNQ01000010">
    <property type="protein sequence ID" value="GEC75671.1"/>
    <property type="molecule type" value="Genomic_DNA"/>
</dbReference>
<evidence type="ECO:0000313" key="2">
    <source>
        <dbReference type="EMBL" id="GEC75671.1"/>
    </source>
</evidence>
<protein>
    <submittedName>
        <fullName evidence="2">Uncharacterized protein</fullName>
    </submittedName>
</protein>
<sequence>MPFPLDGGDLGLHLLQTLANRGERCQHGVLLLNALRLRPLLVARMLDGIAVQIVLAVAIVSCGRQLGLSAREIGGATSGSQEPAHSDTRREGDEEKNDSQSIHVFMMRPASDIPRSPRTDPA</sequence>
<dbReference type="AlphaFoldDB" id="A0A4Y4B574"/>
<comment type="caution">
    <text evidence="2">The sequence shown here is derived from an EMBL/GenBank/DDBJ whole genome shotgun (WGS) entry which is preliminary data.</text>
</comment>
<evidence type="ECO:0000313" key="3">
    <source>
        <dbReference type="Proteomes" id="UP000317410"/>
    </source>
</evidence>
<accession>A0A4Y4B574</accession>
<organism evidence="2 3">
    <name type="scientific">Microbacterium maritypicum</name>
    <name type="common">Microbacterium liquefaciens</name>
    <dbReference type="NCBI Taxonomy" id="33918"/>
    <lineage>
        <taxon>Bacteria</taxon>
        <taxon>Bacillati</taxon>
        <taxon>Actinomycetota</taxon>
        <taxon>Actinomycetes</taxon>
        <taxon>Micrococcales</taxon>
        <taxon>Microbacteriaceae</taxon>
        <taxon>Microbacterium</taxon>
    </lineage>
</organism>
<gene>
    <name evidence="2" type="ORF">MLI01_18160</name>
</gene>
<name>A0A4Y4B574_MICMQ</name>
<evidence type="ECO:0000256" key="1">
    <source>
        <dbReference type="SAM" id="MobiDB-lite"/>
    </source>
</evidence>
<dbReference type="Proteomes" id="UP000317410">
    <property type="component" value="Unassembled WGS sequence"/>
</dbReference>
<reference evidence="2 3" key="1">
    <citation type="submission" date="2019-06" db="EMBL/GenBank/DDBJ databases">
        <title>Whole genome shotgun sequence of Microbacterium liquefaciens NBRC 15037.</title>
        <authorList>
            <person name="Hosoyama A."/>
            <person name="Uohara A."/>
            <person name="Ohji S."/>
            <person name="Ichikawa N."/>
        </authorList>
    </citation>
    <scope>NUCLEOTIDE SEQUENCE [LARGE SCALE GENOMIC DNA]</scope>
    <source>
        <strain evidence="2 3">NBRC 15037</strain>
    </source>
</reference>